<dbReference type="Proteomes" id="UP000887577">
    <property type="component" value="Unplaced"/>
</dbReference>
<name>A0A914YQ89_9BILA</name>
<evidence type="ECO:0000313" key="1">
    <source>
        <dbReference type="Proteomes" id="UP000887577"/>
    </source>
</evidence>
<protein>
    <submittedName>
        <fullName evidence="2">Uncharacterized protein</fullName>
    </submittedName>
</protein>
<organism evidence="1 2">
    <name type="scientific">Panagrolaimus superbus</name>
    <dbReference type="NCBI Taxonomy" id="310955"/>
    <lineage>
        <taxon>Eukaryota</taxon>
        <taxon>Metazoa</taxon>
        <taxon>Ecdysozoa</taxon>
        <taxon>Nematoda</taxon>
        <taxon>Chromadorea</taxon>
        <taxon>Rhabditida</taxon>
        <taxon>Tylenchina</taxon>
        <taxon>Panagrolaimomorpha</taxon>
        <taxon>Panagrolaimoidea</taxon>
        <taxon>Panagrolaimidae</taxon>
        <taxon>Panagrolaimus</taxon>
    </lineage>
</organism>
<accession>A0A914YQ89</accession>
<reference evidence="2" key="1">
    <citation type="submission" date="2022-11" db="UniProtKB">
        <authorList>
            <consortium name="WormBaseParasite"/>
        </authorList>
    </citation>
    <scope>IDENTIFICATION</scope>
</reference>
<dbReference type="WBParaSite" id="PSU_v2.g21200.t1">
    <property type="protein sequence ID" value="PSU_v2.g21200.t1"/>
    <property type="gene ID" value="PSU_v2.g21200"/>
</dbReference>
<dbReference type="AlphaFoldDB" id="A0A914YQ89"/>
<keyword evidence="1" id="KW-1185">Reference proteome</keyword>
<evidence type="ECO:0000313" key="2">
    <source>
        <dbReference type="WBParaSite" id="PSU_v2.g21200.t1"/>
    </source>
</evidence>
<sequence length="168" mass="18904">MTNTSVDIMHDLLEGHFQRVIPMVFREAMANGVPLARINNAITAFQFSGPDSQNPPTTINLPANAPENGDNVKMGANEMSTLVKLLPLIFKFAGIQLNTPIWQMFLRLQRIIDIVWAHSIDEATTAMLDQLIQNYLRDFQTLGGKNTTIKGHLPLHYPRVIREMGPLR</sequence>
<proteinExistence type="predicted"/>